<keyword evidence="3" id="KW-0479">Metal-binding</keyword>
<dbReference type="OrthoDB" id="9802481at2"/>
<evidence type="ECO:0000256" key="1">
    <source>
        <dbReference type="ARBA" id="ARBA00022475"/>
    </source>
</evidence>
<evidence type="ECO:0000256" key="5">
    <source>
        <dbReference type="ARBA" id="ARBA00023211"/>
    </source>
</evidence>
<name>A0A369C3D5_9GAMM</name>
<keyword evidence="4" id="KW-0472">Membrane</keyword>
<dbReference type="RefSeq" id="WP_114280498.1">
    <property type="nucleotide sequence ID" value="NZ_QPJY01000008.1"/>
</dbReference>
<dbReference type="GO" id="GO:0008758">
    <property type="term" value="F:UDP-2,3-diacylglucosamine hydrolase activity"/>
    <property type="evidence" value="ECO:0007669"/>
    <property type="project" value="TreeGrafter"/>
</dbReference>
<dbReference type="AlphaFoldDB" id="A0A369C3D5"/>
<evidence type="ECO:0000313" key="8">
    <source>
        <dbReference type="Proteomes" id="UP000252707"/>
    </source>
</evidence>
<keyword evidence="8" id="KW-1185">Reference proteome</keyword>
<dbReference type="Pfam" id="PF00149">
    <property type="entry name" value="Metallophos"/>
    <property type="match status" value="1"/>
</dbReference>
<evidence type="ECO:0000313" key="7">
    <source>
        <dbReference type="EMBL" id="RCX28081.1"/>
    </source>
</evidence>
<dbReference type="SUPFAM" id="SSF56300">
    <property type="entry name" value="Metallo-dependent phosphatases"/>
    <property type="match status" value="1"/>
</dbReference>
<reference evidence="7 8" key="1">
    <citation type="submission" date="2018-07" db="EMBL/GenBank/DDBJ databases">
        <title>Genomic Encyclopedia of Type Strains, Phase IV (KMG-IV): sequencing the most valuable type-strain genomes for metagenomic binning, comparative biology and taxonomic classification.</title>
        <authorList>
            <person name="Goeker M."/>
        </authorList>
    </citation>
    <scope>NUCLEOTIDE SEQUENCE [LARGE SCALE GENOMIC DNA]</scope>
    <source>
        <strain evidence="7 8">DSM 26407</strain>
    </source>
</reference>
<keyword evidence="1" id="KW-1003">Cell membrane</keyword>
<dbReference type="InterPro" id="IPR043461">
    <property type="entry name" value="LpxH-like"/>
</dbReference>
<accession>A0A369C3D5</accession>
<dbReference type="PANTHER" id="PTHR34990">
    <property type="entry name" value="UDP-2,3-DIACYLGLUCOSAMINE HYDROLASE-RELATED"/>
    <property type="match status" value="1"/>
</dbReference>
<gene>
    <name evidence="7" type="ORF">DFQ59_108109</name>
</gene>
<evidence type="ECO:0000259" key="6">
    <source>
        <dbReference type="Pfam" id="PF00149"/>
    </source>
</evidence>
<comment type="caution">
    <text evidence="7">The sequence shown here is derived from an EMBL/GenBank/DDBJ whole genome shotgun (WGS) entry which is preliminary data.</text>
</comment>
<evidence type="ECO:0000256" key="3">
    <source>
        <dbReference type="ARBA" id="ARBA00022723"/>
    </source>
</evidence>
<dbReference type="Proteomes" id="UP000252707">
    <property type="component" value="Unassembled WGS sequence"/>
</dbReference>
<evidence type="ECO:0000256" key="4">
    <source>
        <dbReference type="ARBA" id="ARBA00023136"/>
    </source>
</evidence>
<dbReference type="GO" id="GO:0009245">
    <property type="term" value="P:lipid A biosynthetic process"/>
    <property type="evidence" value="ECO:0007669"/>
    <property type="project" value="TreeGrafter"/>
</dbReference>
<dbReference type="Gene3D" id="3.60.21.10">
    <property type="match status" value="1"/>
</dbReference>
<dbReference type="PANTHER" id="PTHR34990:SF2">
    <property type="entry name" value="BLL8164 PROTEIN"/>
    <property type="match status" value="1"/>
</dbReference>
<dbReference type="InterPro" id="IPR004843">
    <property type="entry name" value="Calcineurin-like_PHP"/>
</dbReference>
<evidence type="ECO:0000256" key="2">
    <source>
        <dbReference type="ARBA" id="ARBA00022519"/>
    </source>
</evidence>
<sequence>MNRERYRAIFISDLHLGARDAQSRFLLDFLNQTDSDHLYLVGDIIDLWKLRRGWYWPQINNDIVRCVLDKARQGTSVVYVPGNHDELLRDYVGMEFNGVRLAADWVHETADGRRLLVLHGDEFDSVVKHNRWLAHIGSWAYDLLLVANRWYNHLRRRLGFDYWSLSAFLKHSVKEAVNYIGSFEDAVAREAARRNVDGLVCGHIHKAAIDDSHGVLYLNSGDWVESCTALVEDAEGGFRILQWANAGALDRLASERARPVDAGASEEEGVLAAD</sequence>
<dbReference type="GO" id="GO:0016020">
    <property type="term" value="C:membrane"/>
    <property type="evidence" value="ECO:0007669"/>
    <property type="project" value="GOC"/>
</dbReference>
<dbReference type="CDD" id="cd07398">
    <property type="entry name" value="MPP_YbbF-LpxH"/>
    <property type="match status" value="1"/>
</dbReference>
<proteinExistence type="predicted"/>
<protein>
    <submittedName>
        <fullName evidence="7">UDP-2,3-diacylglucosamine pyrophosphatase LpxH</fullName>
    </submittedName>
</protein>
<feature type="domain" description="Calcineurin-like phosphoesterase" evidence="6">
    <location>
        <begin position="7"/>
        <end position="206"/>
    </location>
</feature>
<dbReference type="EMBL" id="QPJY01000008">
    <property type="protein sequence ID" value="RCX28081.1"/>
    <property type="molecule type" value="Genomic_DNA"/>
</dbReference>
<dbReference type="GO" id="GO:0046872">
    <property type="term" value="F:metal ion binding"/>
    <property type="evidence" value="ECO:0007669"/>
    <property type="project" value="UniProtKB-KW"/>
</dbReference>
<keyword evidence="5" id="KW-0464">Manganese</keyword>
<dbReference type="InterPro" id="IPR029052">
    <property type="entry name" value="Metallo-depent_PP-like"/>
</dbReference>
<keyword evidence="2" id="KW-0997">Cell inner membrane</keyword>
<organism evidence="7 8">
    <name type="scientific">Thioalbus denitrificans</name>
    <dbReference type="NCBI Taxonomy" id="547122"/>
    <lineage>
        <taxon>Bacteria</taxon>
        <taxon>Pseudomonadati</taxon>
        <taxon>Pseudomonadota</taxon>
        <taxon>Gammaproteobacteria</taxon>
        <taxon>Chromatiales</taxon>
        <taxon>Ectothiorhodospiraceae</taxon>
        <taxon>Thioalbus</taxon>
    </lineage>
</organism>